<keyword evidence="4 7" id="KW-0812">Transmembrane</keyword>
<keyword evidence="3" id="KW-1003">Cell membrane</keyword>
<feature type="domain" description="YetF C-terminal" evidence="8">
    <location>
        <begin position="80"/>
        <end position="213"/>
    </location>
</feature>
<evidence type="ECO:0000256" key="4">
    <source>
        <dbReference type="ARBA" id="ARBA00022692"/>
    </source>
</evidence>
<dbReference type="Gene3D" id="3.30.240.20">
    <property type="entry name" value="bsu07140 like domains"/>
    <property type="match status" value="2"/>
</dbReference>
<dbReference type="Pfam" id="PF20730">
    <property type="entry name" value="YetF_N"/>
    <property type="match status" value="1"/>
</dbReference>
<dbReference type="PANTHER" id="PTHR34582:SF5">
    <property type="entry name" value="UPF0702 TRANSMEMBRANE PROTEIN YETF"/>
    <property type="match status" value="1"/>
</dbReference>
<evidence type="ECO:0000313" key="11">
    <source>
        <dbReference type="Proteomes" id="UP000626244"/>
    </source>
</evidence>
<evidence type="ECO:0000256" key="1">
    <source>
        <dbReference type="ARBA" id="ARBA00004651"/>
    </source>
</evidence>
<evidence type="ECO:0000256" key="3">
    <source>
        <dbReference type="ARBA" id="ARBA00022475"/>
    </source>
</evidence>
<protein>
    <submittedName>
        <fullName evidence="10">UPF0702 transmembrane protein YetF</fullName>
    </submittedName>
</protein>
<keyword evidence="5 7" id="KW-1133">Transmembrane helix</keyword>
<feature type="domain" description="YetF-like N-terminal transmembrane" evidence="9">
    <location>
        <begin position="3"/>
        <end position="78"/>
    </location>
</feature>
<dbReference type="InterPro" id="IPR007353">
    <property type="entry name" value="DUF421"/>
</dbReference>
<evidence type="ECO:0000259" key="8">
    <source>
        <dbReference type="Pfam" id="PF04239"/>
    </source>
</evidence>
<dbReference type="PANTHER" id="PTHR34582">
    <property type="entry name" value="UPF0702 TRANSMEMBRANE PROTEIN YCAP"/>
    <property type="match status" value="1"/>
</dbReference>
<comment type="caution">
    <text evidence="10">The sequence shown here is derived from an EMBL/GenBank/DDBJ whole genome shotgun (WGS) entry which is preliminary data.</text>
</comment>
<proteinExistence type="inferred from homology"/>
<dbReference type="RefSeq" id="WP_088000109.1">
    <property type="nucleotide sequence ID" value="NZ_BMHB01000001.1"/>
</dbReference>
<feature type="transmembrane region" description="Helical" evidence="7">
    <location>
        <begin position="6"/>
        <end position="25"/>
    </location>
</feature>
<comment type="similarity">
    <text evidence="2">Belongs to the UPF0702 family.</text>
</comment>
<evidence type="ECO:0000256" key="7">
    <source>
        <dbReference type="SAM" id="Phobius"/>
    </source>
</evidence>
<evidence type="ECO:0000256" key="6">
    <source>
        <dbReference type="ARBA" id="ARBA00023136"/>
    </source>
</evidence>
<feature type="transmembrane region" description="Helical" evidence="7">
    <location>
        <begin position="58"/>
        <end position="78"/>
    </location>
</feature>
<dbReference type="Pfam" id="PF04239">
    <property type="entry name" value="DUF421"/>
    <property type="match status" value="1"/>
</dbReference>
<reference evidence="11" key="1">
    <citation type="journal article" date="2019" name="Int. J. Syst. Evol. Microbiol.">
        <title>The Global Catalogue of Microorganisms (GCM) 10K type strain sequencing project: providing services to taxonomists for standard genome sequencing and annotation.</title>
        <authorList>
            <consortium name="The Broad Institute Genomics Platform"/>
            <consortium name="The Broad Institute Genome Sequencing Center for Infectious Disease"/>
            <person name="Wu L."/>
            <person name="Ma J."/>
        </authorList>
    </citation>
    <scope>NUCLEOTIDE SEQUENCE [LARGE SCALE GENOMIC DNA]</scope>
    <source>
        <strain evidence="11">CGMCC 1.14993</strain>
    </source>
</reference>
<dbReference type="AlphaFoldDB" id="A0A8J3AHV2"/>
<comment type="subcellular location">
    <subcellularLocation>
        <location evidence="1">Cell membrane</location>
        <topology evidence="1">Multi-pass membrane protein</topology>
    </subcellularLocation>
</comment>
<evidence type="ECO:0000256" key="5">
    <source>
        <dbReference type="ARBA" id="ARBA00022989"/>
    </source>
</evidence>
<sequence length="222" mass="25383">MGYLEILYELFFGYIALFIVVKILGKTQINQITPFDFISALVLGNILGDAIYDDKANLPHILFSIFTWSALIFITEVITQKSRRARKVLEGDPSIVIKKGIIQWNELKKNRLDIDQLLQLLRAKSTFSVNEVAYAILENDGSISVLKKSSYDVATKQDLKINAEKAILPMVIISDGKIIERSLQSLKKDEKWVHKKLNEANLTLKQVCFAEWDSKQLHLHTY</sequence>
<keyword evidence="6 7" id="KW-0472">Membrane</keyword>
<evidence type="ECO:0000259" key="9">
    <source>
        <dbReference type="Pfam" id="PF20730"/>
    </source>
</evidence>
<dbReference type="Proteomes" id="UP000626244">
    <property type="component" value="Unassembled WGS sequence"/>
</dbReference>
<dbReference type="InterPro" id="IPR048454">
    <property type="entry name" value="YetF_N"/>
</dbReference>
<evidence type="ECO:0000313" key="10">
    <source>
        <dbReference type="EMBL" id="GGI14683.1"/>
    </source>
</evidence>
<gene>
    <name evidence="10" type="primary">yetF</name>
    <name evidence="10" type="ORF">GCM10007380_24180</name>
</gene>
<evidence type="ECO:0000256" key="2">
    <source>
        <dbReference type="ARBA" id="ARBA00006448"/>
    </source>
</evidence>
<name>A0A8J3AHV2_9BACI</name>
<dbReference type="GO" id="GO:0005886">
    <property type="term" value="C:plasma membrane"/>
    <property type="evidence" value="ECO:0007669"/>
    <property type="project" value="UniProtKB-SubCell"/>
</dbReference>
<keyword evidence="11" id="KW-1185">Reference proteome</keyword>
<accession>A0A8J3AHV2</accession>
<dbReference type="EMBL" id="BMHB01000001">
    <property type="protein sequence ID" value="GGI14683.1"/>
    <property type="molecule type" value="Genomic_DNA"/>
</dbReference>
<dbReference type="InterPro" id="IPR023090">
    <property type="entry name" value="UPF0702_alpha/beta_dom_sf"/>
</dbReference>
<dbReference type="OrthoDB" id="1076133at2"/>
<organism evidence="10 11">
    <name type="scientific">Gottfriedia solisilvae</name>
    <dbReference type="NCBI Taxonomy" id="1516104"/>
    <lineage>
        <taxon>Bacteria</taxon>
        <taxon>Bacillati</taxon>
        <taxon>Bacillota</taxon>
        <taxon>Bacilli</taxon>
        <taxon>Bacillales</taxon>
        <taxon>Bacillaceae</taxon>
        <taxon>Gottfriedia</taxon>
    </lineage>
</organism>